<dbReference type="Gene3D" id="2.60.40.4270">
    <property type="entry name" value="Listeria-Bacteroides repeat domain"/>
    <property type="match status" value="1"/>
</dbReference>
<keyword evidence="2" id="KW-0677">Repeat</keyword>
<dbReference type="GO" id="GO:0030313">
    <property type="term" value="C:cell envelope"/>
    <property type="evidence" value="ECO:0007669"/>
    <property type="project" value="UniProtKB-SubCell"/>
</dbReference>
<keyword evidence="4" id="KW-0732">Signal</keyword>
<evidence type="ECO:0000313" key="7">
    <source>
        <dbReference type="Proteomes" id="UP000806542"/>
    </source>
</evidence>
<dbReference type="InterPro" id="IPR013378">
    <property type="entry name" value="InlB-like_B-rpt"/>
</dbReference>
<feature type="signal peptide" evidence="4">
    <location>
        <begin position="1"/>
        <end position="25"/>
    </location>
</feature>
<accession>A0A9D5R9G1</accession>
<dbReference type="RefSeq" id="WP_226393532.1">
    <property type="nucleotide sequence ID" value="NZ_JADCKB010000030.1"/>
</dbReference>
<name>A0A9D5R9G1_9FIRM</name>
<dbReference type="EMBL" id="JADCKB010000030">
    <property type="protein sequence ID" value="MBE5040992.1"/>
    <property type="molecule type" value="Genomic_DNA"/>
</dbReference>
<evidence type="ECO:0000313" key="6">
    <source>
        <dbReference type="EMBL" id="MBE5040992.1"/>
    </source>
</evidence>
<dbReference type="InterPro" id="IPR001119">
    <property type="entry name" value="SLH_dom"/>
</dbReference>
<comment type="subcellular location">
    <subcellularLocation>
        <location evidence="1">Cell envelope</location>
    </subcellularLocation>
</comment>
<dbReference type="PANTHER" id="PTHR43308">
    <property type="entry name" value="OUTER MEMBRANE PROTEIN ALPHA-RELATED"/>
    <property type="match status" value="1"/>
</dbReference>
<dbReference type="Pfam" id="PF09479">
    <property type="entry name" value="Flg_new"/>
    <property type="match status" value="1"/>
</dbReference>
<gene>
    <name evidence="6" type="ORF">INF28_11035</name>
</gene>
<comment type="caution">
    <text evidence="6">The sequence shown here is derived from an EMBL/GenBank/DDBJ whole genome shotgun (WGS) entry which is preliminary data.</text>
</comment>
<dbReference type="PROSITE" id="PS51272">
    <property type="entry name" value="SLH"/>
    <property type="match status" value="3"/>
</dbReference>
<dbReference type="Gene3D" id="2.60.40.1080">
    <property type="match status" value="1"/>
</dbReference>
<evidence type="ECO:0000259" key="5">
    <source>
        <dbReference type="PROSITE" id="PS51272"/>
    </source>
</evidence>
<organism evidence="6 7">
    <name type="scientific">Ructibacterium gallinarum</name>
    <dbReference type="NCBI Taxonomy" id="2779355"/>
    <lineage>
        <taxon>Bacteria</taxon>
        <taxon>Bacillati</taxon>
        <taxon>Bacillota</taxon>
        <taxon>Clostridia</taxon>
        <taxon>Eubacteriales</taxon>
        <taxon>Oscillospiraceae</taxon>
        <taxon>Ructibacterium</taxon>
    </lineage>
</organism>
<feature type="compositionally biased region" description="Basic and acidic residues" evidence="3">
    <location>
        <begin position="2835"/>
        <end position="2846"/>
    </location>
</feature>
<evidence type="ECO:0000256" key="2">
    <source>
        <dbReference type="ARBA" id="ARBA00022737"/>
    </source>
</evidence>
<reference evidence="6" key="1">
    <citation type="submission" date="2020-10" db="EMBL/GenBank/DDBJ databases">
        <title>ChiBAC.</title>
        <authorList>
            <person name="Zenner C."/>
            <person name="Hitch T.C.A."/>
            <person name="Clavel T."/>
        </authorList>
    </citation>
    <scope>NUCLEOTIDE SEQUENCE</scope>
    <source>
        <strain evidence="6">DSM 107454</strain>
    </source>
</reference>
<evidence type="ECO:0000256" key="4">
    <source>
        <dbReference type="SAM" id="SignalP"/>
    </source>
</evidence>
<proteinExistence type="predicted"/>
<dbReference type="Pfam" id="PF00395">
    <property type="entry name" value="SLH"/>
    <property type="match status" value="3"/>
</dbReference>
<dbReference type="PANTHER" id="PTHR43308:SF5">
    <property type="entry name" value="S-LAYER PROTEIN _ PEPTIDOGLYCAN ENDO-BETA-N-ACETYLGLUCOSAMINIDASE"/>
    <property type="match status" value="1"/>
</dbReference>
<evidence type="ECO:0000256" key="1">
    <source>
        <dbReference type="ARBA" id="ARBA00004196"/>
    </source>
</evidence>
<feature type="domain" description="SLH" evidence="5">
    <location>
        <begin position="2890"/>
        <end position="2948"/>
    </location>
</feature>
<dbReference type="InterPro" id="IPR003343">
    <property type="entry name" value="Big_2"/>
</dbReference>
<dbReference type="SMART" id="SM00635">
    <property type="entry name" value="BID_2"/>
    <property type="match status" value="1"/>
</dbReference>
<sequence>MKRRFIAMIVCFALLLTTLPGTALAAVNDLIGNSAGENQEILNQLADLTGMDAQQIAERLKGLGLLDENGEIKTDYTISLNGEELTLEEATTLLEDPATDLSQIGYVDGTPIALGDLKTIIEIEKELARIQETYFSGKTFSGESLENLNGLMNQLQTEGISLMGEENISLMAENADLPILDVSNFTELNITGGGTPSISSDTFVIPAKETVSFDVRFIPAYSCMEFKSISVYLADAQNNKLANTTLTMPGWPTEDILTGSLAFENTKTEAYTGVRIVVSAVIYETESRMSGHITSVLEFSNAKGIVFKNSGAYTDNHTIKLMKYFMQNLETTETIGRNESTWNGTSLQEPVRFPAIPSQRLNNLIVSMQCADGYVSIGNGDEDIAVHYHFKGEFSQTNSAGIATRTDTYINYGVQDFRRIEIQQDISGKALAPGEKYTLEFTGWGNRIAIPQSLTLENAFDTSVGGPALNWITGVLEGGTISLIDDETSPVLQNVKTTEGTYYFGQSVYVELDFDEMVKIDENAIITANGKNFKASELSAAFSGDGVYFWYPVQPTDGEKLTISISSGITDLFGNGVEISGQTVEGANLKAALMRNAAKGIQGSYGEDEKASFTLTLDETEAYKTKYVDYGSGTNPQELPFRIVLYKPDGSELTTQQFYVSDDGKTYQTQSFGIEKELDEVAYTARLQANEGTIAEPDWVDVYWVNTSITVPAFVLVNKVTVKPESEEKNYTLSLGESYRPTLSAECANDSGKTPTITSGQWSSSNPEVAAIDPNTGAVTLTGTSIGEVTFTFTADNGGKAEAVSGSSAVYTVIAGDSIALVIPTGSSTIISRQNAPATVLWSSNASYFVEDKDFKFRIDLYEGNYGSEADLENVAALKTYEAEMEANSITIDEGVLSKLSEENTPAYTVRVSMPHPNAQDDSVRLSAMVWIVVRPKPAAAKLVRPEKTSLTDETDSIEIPWILEDWTEGSGQTAELNIIQVAEDNRVINTITEPISAAEGSYKLSLSDLGEEELKHTYQVMLTLYNVGGDAPSQDSYPLYVYNREALHLVNSENQEIDHLTMNNIGKVDGSSGPLPTDTQGIQKLRQQLNLMDYVGINYQDYSWNAFKDGISWESGNDEIAAINYKQGGLYENIKNFSYSSYLPQTQMGISSTASGETTITATHAATGMSATLTVQSSTLKDKFYFFQVDPAIETTLEYVDGAGNQRTFNTNGDGTLALYEPNGIGSDVWLRSQEGDTLYLGTIYQWNIASGERDAAKLQLYPINNISLREVAKAKLTLSKPGGDPLSDTDITIRGGVYKNGYYCETAKLGPDADSLKEGGIGQTYHTDANGTVTVYFDSSQFWSKENGENEQAVLVSTDKIEYIFEISEISGNQYYPLLHTANASVGMIEGVRMAEGVITLEEVAAGEQNKPFVAFQKVDYGRLQDVRKFNGRIGPSSSYKETELQTVMYLWGETMEGVESYELKMVDENGYIPASQSFSVEPYPFSSIPIVSNKLTLTEESMTNTGWIPDGTDMGLKTRLSKGKDLVQERVMPFRLIDLSRVPEVNEDDDVSNVLVTMKEASQAKASDFGEQGGSSILKTLSGKLSDINGPVDSSVFKMIISPSEDPTVFKALIWTGYNTMDLDDMNYEENGIALDTNFLSSEAEIGVPGVGDLSEMAQGTYNPAETYRQNASKSSFKGTDLNLQLEGFYEAEIRYNLAKKKWEVYTVAGGFTAGAGMAFNFNINTMVGPVPVTASFEVGGAIQLDFKTAVRYSQQGSELAWSDPNLSAVNDYLTTLRINAYAEAFGGVGFDYSVVAFKFGVFGKLTVDNQNKFLSRTYLADASKRQLNGQALGITGEAGIKFVAKFLFISYDAVLASGSFGATKTFNSWGEIDNYWGSATSGLSLMELQSEAEGSGLNVVSASATLQSRNYLEQYARSWGEGDRVDLFSLDEENRLENLQSNANPGAYPEISDDGKVLVHISDQNSTSIYDSQIQYSRLENGSYSEPMPVPDPSGFEGFGDSDADIAGEENFAAAAWVRMRSEIPEKDAGDAVNAEEQHLLMNSSEVVASVYDGTQWKSTQLTNNGSPDLAPAVAANNGKAVVFWRNVYSSGEENLLNFKSQDAIMYRSYDGIRWSEAKQLYNGAGGSVKALEAAMLPDGTAIAVYTLDKSENGNTDEYEVGYTLVKNDGSLGTAMMLTADQNLDENPQVISAQFAEGDDRFVIGWHSVKEGESDIQMAAVSADGVISNSFPASLTELTSTDSANVGADFRFATLNSSHRGIENLSILWNENVSDETDSNGLRVSAHSEIKAARLRSDGNGGYVLSGALELAKLPENNLTDHFAGYVSGKDEVKAVIQTTAYDNKNLVDMGGVFVPGEKAMLYTATSGFADNAAEVESIGVEYQQLRRNSWTTLQFSVRNTGINDLSGVTVDLGNGETGELSESLLPNQSAVVPVLHKIGETIEDIEYTVTANEGAVQLNGIVYLDYPDIGISRIEVLKEEEGKRTIGMTLYNMSDAELAGKDRTVRIDFYTDDMYTEKAKISSNTAGVTVQENSLLITGEALERIDEDVFNVELTFDVKDYVINTLKETEIPKNGIYLYADVWTEGKIGSQSEKVRLPEYSSSDNQKAVLLTGALGRTGKKTALDVEQGSDANGNTTAKITLQNNSLQDYTEGILIANLLDKDGQVLETQRTDISGTMSGEMKKTDEVSFSQAGARVTVDVLESNEDILSIEGLPITLDYFGVDEEGNYVCDYTLPSTYSGNKQFTAYAADGGKVVIAGKVLENGGSYSVKVTGRDQEIEFSIGEKNYVLHFIPSGDVKYSSQSAGGIGTTYTVSFDSQGGSAVSSQRISKNETASKPEDPSREGYIFGGWYTEAECMNAYDFSSKVTKNITLYAKWTEDMESVWENPFGDVQESDWYYENVKYAYENQLFAGISETEFGPNDVMTRGMLVTVLHRAEGEPQGEMSGFKDIPEGEYYAEAVNWAAANGIVNGYDENTFAPNDSITREQIAAILERYGDFKGRATDETGDLSRFIDADQVSDWALENVKWAVGAGLINGHDDGRLDPLGNATRAEVAAMLQRFLEQ</sequence>
<evidence type="ECO:0000256" key="3">
    <source>
        <dbReference type="SAM" id="MobiDB-lite"/>
    </source>
</evidence>
<protein>
    <submittedName>
        <fullName evidence="6">S-layer homology domain-containing protein</fullName>
    </submittedName>
</protein>
<dbReference type="Pfam" id="PF02368">
    <property type="entry name" value="Big_2"/>
    <property type="match status" value="1"/>
</dbReference>
<dbReference type="InterPro" id="IPR042229">
    <property type="entry name" value="Listeria/Bacterioides_rpt_sf"/>
</dbReference>
<feature type="domain" description="SLH" evidence="5">
    <location>
        <begin position="2949"/>
        <end position="3012"/>
    </location>
</feature>
<feature type="region of interest" description="Disordered" evidence="3">
    <location>
        <begin position="2826"/>
        <end position="2846"/>
    </location>
</feature>
<feature type="domain" description="SLH" evidence="5">
    <location>
        <begin position="3015"/>
        <end position="3070"/>
    </location>
</feature>
<keyword evidence="7" id="KW-1185">Reference proteome</keyword>
<dbReference type="Proteomes" id="UP000806542">
    <property type="component" value="Unassembled WGS sequence"/>
</dbReference>
<feature type="chain" id="PRO_5039424774" evidence="4">
    <location>
        <begin position="26"/>
        <end position="3070"/>
    </location>
</feature>
<dbReference type="InterPro" id="IPR051465">
    <property type="entry name" value="Cell_Envelope_Struct_Comp"/>
</dbReference>
<dbReference type="NCBIfam" id="TIGR02543">
    <property type="entry name" value="List_Bact_rpt"/>
    <property type="match status" value="1"/>
</dbReference>